<evidence type="ECO:0000256" key="4">
    <source>
        <dbReference type="ARBA" id="ARBA00022989"/>
    </source>
</evidence>
<dbReference type="EMBL" id="BSOS01000094">
    <property type="protein sequence ID" value="GLR68815.1"/>
    <property type="molecule type" value="Genomic_DNA"/>
</dbReference>
<feature type="transmembrane region" description="Helical" evidence="6">
    <location>
        <begin position="95"/>
        <end position="119"/>
    </location>
</feature>
<dbReference type="InterPro" id="IPR007267">
    <property type="entry name" value="GtrA_DPMS_TM"/>
</dbReference>
<evidence type="ECO:0000256" key="3">
    <source>
        <dbReference type="ARBA" id="ARBA00022692"/>
    </source>
</evidence>
<dbReference type="RefSeq" id="WP_284259670.1">
    <property type="nucleotide sequence ID" value="NZ_BSOS01000094.1"/>
</dbReference>
<evidence type="ECO:0000256" key="6">
    <source>
        <dbReference type="SAM" id="Phobius"/>
    </source>
</evidence>
<evidence type="ECO:0000313" key="9">
    <source>
        <dbReference type="Proteomes" id="UP001156641"/>
    </source>
</evidence>
<comment type="subcellular location">
    <subcellularLocation>
        <location evidence="1">Membrane</location>
        <topology evidence="1">Multi-pass membrane protein</topology>
    </subcellularLocation>
</comment>
<feature type="transmembrane region" description="Helical" evidence="6">
    <location>
        <begin position="55"/>
        <end position="74"/>
    </location>
</feature>
<dbReference type="PANTHER" id="PTHR38459:SF1">
    <property type="entry name" value="PROPHAGE BACTOPRENOL-LINKED GLUCOSE TRANSLOCASE HOMOLOG"/>
    <property type="match status" value="1"/>
</dbReference>
<keyword evidence="5 6" id="KW-0472">Membrane</keyword>
<evidence type="ECO:0000259" key="7">
    <source>
        <dbReference type="Pfam" id="PF04138"/>
    </source>
</evidence>
<accession>A0ABQ6A8K5</accession>
<feature type="domain" description="GtrA/DPMS transmembrane" evidence="7">
    <location>
        <begin position="31"/>
        <end position="148"/>
    </location>
</feature>
<evidence type="ECO:0000256" key="1">
    <source>
        <dbReference type="ARBA" id="ARBA00004141"/>
    </source>
</evidence>
<comment type="similarity">
    <text evidence="2">Belongs to the GtrA family.</text>
</comment>
<keyword evidence="3 6" id="KW-0812">Transmembrane</keyword>
<evidence type="ECO:0000313" key="8">
    <source>
        <dbReference type="EMBL" id="GLR68815.1"/>
    </source>
</evidence>
<proteinExistence type="inferred from homology"/>
<sequence length="149" mass="16445">MAKMVAKRLLSGLDAIVALLSRSGFSEKFIRFAAVGTLGFCWDTGVVYGLKAHTGLYIAKTFGFLIAATANWATNRIWTFRHHLHAAPHVQWAKFLATNLIGFAVNGGTFFILISINTTCYNQPIYPNIAASLAGLSFNYFLSKRFVFS</sequence>
<gene>
    <name evidence="8" type="ORF">GCM10010909_34970</name>
</gene>
<reference evidence="9" key="1">
    <citation type="journal article" date="2019" name="Int. J. Syst. Evol. Microbiol.">
        <title>The Global Catalogue of Microorganisms (GCM) 10K type strain sequencing project: providing services to taxonomists for standard genome sequencing and annotation.</title>
        <authorList>
            <consortium name="The Broad Institute Genomics Platform"/>
            <consortium name="The Broad Institute Genome Sequencing Center for Infectious Disease"/>
            <person name="Wu L."/>
            <person name="Ma J."/>
        </authorList>
    </citation>
    <scope>NUCLEOTIDE SEQUENCE [LARGE SCALE GENOMIC DNA]</scope>
    <source>
        <strain evidence="9">NBRC 112502</strain>
    </source>
</reference>
<keyword evidence="9" id="KW-1185">Reference proteome</keyword>
<dbReference type="Proteomes" id="UP001156641">
    <property type="component" value="Unassembled WGS sequence"/>
</dbReference>
<protein>
    <recommendedName>
        <fullName evidence="7">GtrA/DPMS transmembrane domain-containing protein</fullName>
    </recommendedName>
</protein>
<dbReference type="Pfam" id="PF04138">
    <property type="entry name" value="GtrA_DPMS_TM"/>
    <property type="match status" value="1"/>
</dbReference>
<keyword evidence="4 6" id="KW-1133">Transmembrane helix</keyword>
<evidence type="ECO:0000256" key="2">
    <source>
        <dbReference type="ARBA" id="ARBA00009399"/>
    </source>
</evidence>
<dbReference type="InterPro" id="IPR051401">
    <property type="entry name" value="GtrA_CellWall_Glycosyl"/>
</dbReference>
<organism evidence="8 9">
    <name type="scientific">Acidocella aquatica</name>
    <dbReference type="NCBI Taxonomy" id="1922313"/>
    <lineage>
        <taxon>Bacteria</taxon>
        <taxon>Pseudomonadati</taxon>
        <taxon>Pseudomonadota</taxon>
        <taxon>Alphaproteobacteria</taxon>
        <taxon>Acetobacterales</taxon>
        <taxon>Acidocellaceae</taxon>
        <taxon>Acidocella</taxon>
    </lineage>
</organism>
<feature type="transmembrane region" description="Helical" evidence="6">
    <location>
        <begin position="125"/>
        <end position="142"/>
    </location>
</feature>
<name>A0ABQ6A8K5_9PROT</name>
<evidence type="ECO:0000256" key="5">
    <source>
        <dbReference type="ARBA" id="ARBA00023136"/>
    </source>
</evidence>
<comment type="caution">
    <text evidence="8">The sequence shown here is derived from an EMBL/GenBank/DDBJ whole genome shotgun (WGS) entry which is preliminary data.</text>
</comment>
<dbReference type="PANTHER" id="PTHR38459">
    <property type="entry name" value="PROPHAGE BACTOPRENOL-LINKED GLUCOSE TRANSLOCASE HOMOLOG"/>
    <property type="match status" value="1"/>
</dbReference>